<dbReference type="CDD" id="cd00077">
    <property type="entry name" value="HDc"/>
    <property type="match status" value="1"/>
</dbReference>
<dbReference type="Gene3D" id="1.10.3210.10">
    <property type="entry name" value="Hypothetical protein af1432"/>
    <property type="match status" value="1"/>
</dbReference>
<dbReference type="AlphaFoldDB" id="A0A0R1UG75"/>
<keyword evidence="3" id="KW-0547">Nucleotide-binding</keyword>
<dbReference type="NCBIfam" id="TIGR00488">
    <property type="entry name" value="bis(5'-nucleosyl)-tetraphosphatase (symmetrical) YqeK"/>
    <property type="match status" value="1"/>
</dbReference>
<dbReference type="PATRIC" id="fig|1423760.3.peg.2175"/>
<feature type="domain" description="HD" evidence="7">
    <location>
        <begin position="30"/>
        <end position="144"/>
    </location>
</feature>
<comment type="catalytic activity">
    <reaction evidence="6">
        <text>P(1),P(4)-bis(5'-adenosyl) tetraphosphate + H2O = 2 ADP + 2 H(+)</text>
        <dbReference type="Rhea" id="RHEA:24252"/>
        <dbReference type="ChEBI" id="CHEBI:15377"/>
        <dbReference type="ChEBI" id="CHEBI:15378"/>
        <dbReference type="ChEBI" id="CHEBI:58141"/>
        <dbReference type="ChEBI" id="CHEBI:456216"/>
        <dbReference type="EC" id="3.6.1.41"/>
    </reaction>
</comment>
<evidence type="ECO:0000313" key="8">
    <source>
        <dbReference type="EMBL" id="KRL92416.1"/>
    </source>
</evidence>
<evidence type="ECO:0000256" key="4">
    <source>
        <dbReference type="ARBA" id="ARBA00022801"/>
    </source>
</evidence>
<gene>
    <name evidence="8" type="ORF">FC43_GL002074</name>
</gene>
<dbReference type="Proteomes" id="UP000050816">
    <property type="component" value="Unassembled WGS sequence"/>
</dbReference>
<evidence type="ECO:0000256" key="2">
    <source>
        <dbReference type="ARBA" id="ARBA00022723"/>
    </source>
</evidence>
<dbReference type="InterPro" id="IPR006674">
    <property type="entry name" value="HD_domain"/>
</dbReference>
<dbReference type="GO" id="GO:0000166">
    <property type="term" value="F:nucleotide binding"/>
    <property type="evidence" value="ECO:0007669"/>
    <property type="project" value="UniProtKB-KW"/>
</dbReference>
<dbReference type="SUPFAM" id="SSF109604">
    <property type="entry name" value="HD-domain/PDEase-like"/>
    <property type="match status" value="1"/>
</dbReference>
<evidence type="ECO:0000256" key="3">
    <source>
        <dbReference type="ARBA" id="ARBA00022741"/>
    </source>
</evidence>
<reference evidence="8 9" key="1">
    <citation type="journal article" date="2015" name="Genome Announc.">
        <title>Expanding the biotechnology potential of lactobacilli through comparative genomics of 213 strains and associated genera.</title>
        <authorList>
            <person name="Sun Z."/>
            <person name="Harris H.M."/>
            <person name="McCann A."/>
            <person name="Guo C."/>
            <person name="Argimon S."/>
            <person name="Zhang W."/>
            <person name="Yang X."/>
            <person name="Jeffery I.B."/>
            <person name="Cooney J.C."/>
            <person name="Kagawa T.F."/>
            <person name="Liu W."/>
            <person name="Song Y."/>
            <person name="Salvetti E."/>
            <person name="Wrobel A."/>
            <person name="Rasinkangas P."/>
            <person name="Parkhill J."/>
            <person name="Rea M.C."/>
            <person name="O'Sullivan O."/>
            <person name="Ritari J."/>
            <person name="Douillard F.P."/>
            <person name="Paul Ross R."/>
            <person name="Yang R."/>
            <person name="Briner A.E."/>
            <person name="Felis G.E."/>
            <person name="de Vos W.M."/>
            <person name="Barrangou R."/>
            <person name="Klaenhammer T.R."/>
            <person name="Caufield P.W."/>
            <person name="Cui Y."/>
            <person name="Zhang H."/>
            <person name="O'Toole P.W."/>
        </authorList>
    </citation>
    <scope>NUCLEOTIDE SEQUENCE [LARGE SCALE GENOMIC DNA]</scope>
    <source>
        <strain evidence="8 9">DSM 15946</strain>
    </source>
</reference>
<keyword evidence="2" id="KW-0479">Metal-binding</keyword>
<keyword evidence="5" id="KW-0408">Iron</keyword>
<dbReference type="RefSeq" id="WP_019205696.1">
    <property type="nucleotide sequence ID" value="NZ_AZFK01000005.1"/>
</dbReference>
<dbReference type="PANTHER" id="PTHR35795">
    <property type="entry name" value="SLR1885 PROTEIN"/>
    <property type="match status" value="1"/>
</dbReference>
<dbReference type="PROSITE" id="PS51831">
    <property type="entry name" value="HD"/>
    <property type="match status" value="1"/>
</dbReference>
<accession>A0A0R1UG75</accession>
<dbReference type="EC" id="3.6.1.41" evidence="1"/>
<organism evidence="8 9">
    <name type="scientific">Limosilactobacillus ingluviei DSM 15946</name>
    <dbReference type="NCBI Taxonomy" id="1423760"/>
    <lineage>
        <taxon>Bacteria</taxon>
        <taxon>Bacillati</taxon>
        <taxon>Bacillota</taxon>
        <taxon>Bacilli</taxon>
        <taxon>Lactobacillales</taxon>
        <taxon>Lactobacillaceae</taxon>
        <taxon>Limosilactobacillus</taxon>
    </lineage>
</organism>
<evidence type="ECO:0000313" key="9">
    <source>
        <dbReference type="Proteomes" id="UP000050816"/>
    </source>
</evidence>
<evidence type="ECO:0000259" key="7">
    <source>
        <dbReference type="PROSITE" id="PS51831"/>
    </source>
</evidence>
<keyword evidence="4 8" id="KW-0378">Hydrolase</keyword>
<dbReference type="PANTHER" id="PTHR35795:SF1">
    <property type="entry name" value="BIS(5'-NUCLEOSYL)-TETRAPHOSPHATASE, SYMMETRICAL"/>
    <property type="match status" value="1"/>
</dbReference>
<evidence type="ECO:0000256" key="1">
    <source>
        <dbReference type="ARBA" id="ARBA00012506"/>
    </source>
</evidence>
<dbReference type="Pfam" id="PF01966">
    <property type="entry name" value="HD"/>
    <property type="match status" value="1"/>
</dbReference>
<comment type="caution">
    <text evidence="8">The sequence shown here is derived from an EMBL/GenBank/DDBJ whole genome shotgun (WGS) entry which is preliminary data.</text>
</comment>
<dbReference type="GeneID" id="82933464"/>
<dbReference type="SMART" id="SM00471">
    <property type="entry name" value="HDc"/>
    <property type="match status" value="1"/>
</dbReference>
<dbReference type="InterPro" id="IPR005249">
    <property type="entry name" value="YqeK"/>
</dbReference>
<dbReference type="GO" id="GO:0046872">
    <property type="term" value="F:metal ion binding"/>
    <property type="evidence" value="ECO:0007669"/>
    <property type="project" value="UniProtKB-KW"/>
</dbReference>
<proteinExistence type="predicted"/>
<dbReference type="InterPro" id="IPR003607">
    <property type="entry name" value="HD/PDEase_dom"/>
</dbReference>
<dbReference type="GO" id="GO:0008803">
    <property type="term" value="F:bis(5'-nucleosyl)-tetraphosphatase (symmetrical) activity"/>
    <property type="evidence" value="ECO:0007669"/>
    <property type="project" value="UniProtKB-EC"/>
</dbReference>
<dbReference type="InterPro" id="IPR051094">
    <property type="entry name" value="Diverse_Catalytic_Enzymes"/>
</dbReference>
<evidence type="ECO:0000256" key="5">
    <source>
        <dbReference type="ARBA" id="ARBA00023004"/>
    </source>
</evidence>
<name>A0A0R1UG75_9LACO</name>
<protein>
    <recommendedName>
        <fullName evidence="1">bis(5'-nucleosyl)-tetraphosphatase (symmetrical)</fullName>
        <ecNumber evidence="1">3.6.1.41</ecNumber>
    </recommendedName>
</protein>
<sequence>MAEIKYHKHYLPLSRPELVERLKAALKPARFEHVLRVEQTALTLAKANHVDLEAASVAALCHDYAKQRPDEDFVRVIKANHLAPELLNYGNAIWHGVVGAELVKAELGVQNEDILNAIRQHTTGAAFMTPLAQVIYMADYIEPGRDFPGVERARELTKKNLAFGVAYQTQQTLTYLTQKGKPVYPKTLATYNAWVPPYRKEIK</sequence>
<evidence type="ECO:0000256" key="6">
    <source>
        <dbReference type="ARBA" id="ARBA00049417"/>
    </source>
</evidence>
<dbReference type="EMBL" id="AZFK01000005">
    <property type="protein sequence ID" value="KRL92416.1"/>
    <property type="molecule type" value="Genomic_DNA"/>
</dbReference>